<dbReference type="EMBL" id="CAJNDS010002729">
    <property type="protein sequence ID" value="CAE7575517.1"/>
    <property type="molecule type" value="Genomic_DNA"/>
</dbReference>
<dbReference type="GO" id="GO:0005829">
    <property type="term" value="C:cytosol"/>
    <property type="evidence" value="ECO:0007669"/>
    <property type="project" value="TreeGrafter"/>
</dbReference>
<dbReference type="PRINTS" id="PR00078">
    <property type="entry name" value="G3PDHDRGNASE"/>
</dbReference>
<evidence type="ECO:0000256" key="2">
    <source>
        <dbReference type="ARBA" id="ARBA00011881"/>
    </source>
</evidence>
<dbReference type="Pfam" id="PF02800">
    <property type="entry name" value="Gp_dh_C"/>
    <property type="match status" value="1"/>
</dbReference>
<gene>
    <name evidence="7" type="primary">GAPC1</name>
    <name evidence="7" type="ORF">SNAT2548_LOCUS32827</name>
</gene>
<reference evidence="7" key="1">
    <citation type="submission" date="2021-02" db="EMBL/GenBank/DDBJ databases">
        <authorList>
            <person name="Dougan E. K."/>
            <person name="Rhodes N."/>
            <person name="Thang M."/>
            <person name="Chan C."/>
        </authorList>
    </citation>
    <scope>NUCLEOTIDE SEQUENCE</scope>
</reference>
<evidence type="ECO:0000256" key="5">
    <source>
        <dbReference type="RuleBase" id="RU000397"/>
    </source>
</evidence>
<dbReference type="GO" id="GO:0006096">
    <property type="term" value="P:glycolytic process"/>
    <property type="evidence" value="ECO:0007669"/>
    <property type="project" value="TreeGrafter"/>
</dbReference>
<dbReference type="InterPro" id="IPR020830">
    <property type="entry name" value="GlycerAld_3-P_DH_AS"/>
</dbReference>
<dbReference type="Pfam" id="PF00044">
    <property type="entry name" value="Gp_dh_N"/>
    <property type="match status" value="1"/>
</dbReference>
<dbReference type="CDD" id="cd05214">
    <property type="entry name" value="GAPDH_I_N"/>
    <property type="match status" value="1"/>
</dbReference>
<dbReference type="PROSITE" id="PS51257">
    <property type="entry name" value="PROKAR_LIPOPROTEIN"/>
    <property type="match status" value="1"/>
</dbReference>
<dbReference type="AlphaFoldDB" id="A0A812UG75"/>
<keyword evidence="3" id="KW-0560">Oxidoreductase</keyword>
<dbReference type="SUPFAM" id="SSF51735">
    <property type="entry name" value="NAD(P)-binding Rossmann-fold domains"/>
    <property type="match status" value="1"/>
</dbReference>
<dbReference type="Gene3D" id="3.40.50.720">
    <property type="entry name" value="NAD(P)-binding Rossmann-like Domain"/>
    <property type="match status" value="1"/>
</dbReference>
<dbReference type="InterPro" id="IPR020831">
    <property type="entry name" value="GlycerAld/Erythrose_P_DH"/>
</dbReference>
<proteinExistence type="inferred from homology"/>
<evidence type="ECO:0000313" key="7">
    <source>
        <dbReference type="EMBL" id="CAE7575517.1"/>
    </source>
</evidence>
<dbReference type="FunFam" id="3.30.360.10:FF:000001">
    <property type="entry name" value="Glyceraldehyde-3-phosphate dehydrogenase"/>
    <property type="match status" value="1"/>
</dbReference>
<dbReference type="Gene3D" id="3.30.360.10">
    <property type="entry name" value="Dihydrodipicolinate Reductase, domain 2"/>
    <property type="match status" value="1"/>
</dbReference>
<dbReference type="GO" id="GO:0051287">
    <property type="term" value="F:NAD binding"/>
    <property type="evidence" value="ECO:0007669"/>
    <property type="project" value="InterPro"/>
</dbReference>
<dbReference type="GO" id="GO:0004365">
    <property type="term" value="F:glyceraldehyde-3-phosphate dehydrogenase (NAD+) (phosphorylating) activity"/>
    <property type="evidence" value="ECO:0007669"/>
    <property type="project" value="TreeGrafter"/>
</dbReference>
<evidence type="ECO:0000313" key="8">
    <source>
        <dbReference type="Proteomes" id="UP000604046"/>
    </source>
</evidence>
<evidence type="ECO:0000256" key="3">
    <source>
        <dbReference type="ARBA" id="ARBA00023002"/>
    </source>
</evidence>
<dbReference type="OrthoDB" id="1152826at2759"/>
<dbReference type="PROSITE" id="PS00071">
    <property type="entry name" value="GAPDH"/>
    <property type="match status" value="1"/>
</dbReference>
<dbReference type="InterPro" id="IPR020829">
    <property type="entry name" value="GlycerAld_3-P_DH_cat"/>
</dbReference>
<keyword evidence="8" id="KW-1185">Reference proteome</keyword>
<accession>A0A812UG75</accession>
<protein>
    <submittedName>
        <fullName evidence="7">GAPC1 protein</fullName>
    </submittedName>
</protein>
<dbReference type="CDD" id="cd18126">
    <property type="entry name" value="GAPDH_I_C"/>
    <property type="match status" value="1"/>
</dbReference>
<dbReference type="SMART" id="SM00846">
    <property type="entry name" value="Gp_dh_N"/>
    <property type="match status" value="1"/>
</dbReference>
<feature type="domain" description="Glyceraldehyde 3-phosphate dehydrogenase NAD(P) binding" evidence="6">
    <location>
        <begin position="102"/>
        <end position="210"/>
    </location>
</feature>
<evidence type="ECO:0000256" key="4">
    <source>
        <dbReference type="ARBA" id="ARBA00023027"/>
    </source>
</evidence>
<comment type="subunit">
    <text evidence="2">Homotetramer.</text>
</comment>
<name>A0A812UG75_9DINO</name>
<comment type="caution">
    <text evidence="7">The sequence shown here is derived from an EMBL/GenBank/DDBJ whole genome shotgun (WGS) entry which is preliminary data.</text>
</comment>
<comment type="similarity">
    <text evidence="1 5">Belongs to the glyceraldehyde-3-phosphate dehydrogenase family.</text>
</comment>
<dbReference type="Proteomes" id="UP000604046">
    <property type="component" value="Unassembled WGS sequence"/>
</dbReference>
<dbReference type="SUPFAM" id="SSF55347">
    <property type="entry name" value="Glyceraldehyde-3-phosphate dehydrogenase-like, C-terminal domain"/>
    <property type="match status" value="1"/>
</dbReference>
<organism evidence="7 8">
    <name type="scientific">Symbiodinium natans</name>
    <dbReference type="NCBI Taxonomy" id="878477"/>
    <lineage>
        <taxon>Eukaryota</taxon>
        <taxon>Sar</taxon>
        <taxon>Alveolata</taxon>
        <taxon>Dinophyceae</taxon>
        <taxon>Suessiales</taxon>
        <taxon>Symbiodiniaceae</taxon>
        <taxon>Symbiodinium</taxon>
    </lineage>
</organism>
<dbReference type="PANTHER" id="PTHR10836:SF76">
    <property type="entry name" value="GLYCERALDEHYDE-3-PHOSPHATE DEHYDROGENASE-RELATED"/>
    <property type="match status" value="1"/>
</dbReference>
<sequence>MWPVRTWSSAATHVQFAYGCQFRRRTWKARGASAPMRAFAGQDTAMGSLLLNFPSDKAERTRKHTNRTMLASLSKPRKLQSVLSTSPSLPLLAPPTLTLASLPVGYDTIHGKYDGTVEVDGDSLVIDGQKVALSHTRDPAEIPFGEHGAEYVCESTGVFLTTDKVQPHLKAGAKKVIFSAPAKDDSHTIVMGVNEDTYDPSMECVSCASCTTNGLAPAVRVLHEKFGIKRGLMTTCHAMTASQPTVDGTSKKDWRGGRAGPGNIIPSSTGAAKAVAKVIPDVKGKLTGMALRVPTIDVSVVDLTVELEKETTYEEICAEMKKRSEGDMKGYLGYTDEALVSTDFETCPISCTFDSKAGIMLDPTFVKVVCWYDNEWGYSCRVVDLIKHMAAEDAKA</sequence>
<keyword evidence="4" id="KW-0520">NAD</keyword>
<dbReference type="InterPro" id="IPR036291">
    <property type="entry name" value="NAD(P)-bd_dom_sf"/>
</dbReference>
<dbReference type="InterPro" id="IPR020828">
    <property type="entry name" value="GlycerAld_3-P_DH_NAD(P)-bd"/>
</dbReference>
<dbReference type="PANTHER" id="PTHR10836">
    <property type="entry name" value="GLYCERALDEHYDE 3-PHOSPHATE DEHYDROGENASE"/>
    <property type="match status" value="1"/>
</dbReference>
<evidence type="ECO:0000256" key="1">
    <source>
        <dbReference type="ARBA" id="ARBA00007406"/>
    </source>
</evidence>
<evidence type="ECO:0000259" key="6">
    <source>
        <dbReference type="SMART" id="SM00846"/>
    </source>
</evidence>